<evidence type="ECO:0000313" key="3">
    <source>
        <dbReference type="Proteomes" id="UP000447434"/>
    </source>
</evidence>
<comment type="caution">
    <text evidence="2">The sequence shown here is derived from an EMBL/GenBank/DDBJ whole genome shotgun (WGS) entry which is preliminary data.</text>
</comment>
<organism evidence="2 3">
    <name type="scientific">Lupinus albus</name>
    <name type="common">White lupine</name>
    <name type="synonym">Lupinus termis</name>
    <dbReference type="NCBI Taxonomy" id="3870"/>
    <lineage>
        <taxon>Eukaryota</taxon>
        <taxon>Viridiplantae</taxon>
        <taxon>Streptophyta</taxon>
        <taxon>Embryophyta</taxon>
        <taxon>Tracheophyta</taxon>
        <taxon>Spermatophyta</taxon>
        <taxon>Magnoliopsida</taxon>
        <taxon>eudicotyledons</taxon>
        <taxon>Gunneridae</taxon>
        <taxon>Pentapetalae</taxon>
        <taxon>rosids</taxon>
        <taxon>fabids</taxon>
        <taxon>Fabales</taxon>
        <taxon>Fabaceae</taxon>
        <taxon>Papilionoideae</taxon>
        <taxon>50 kb inversion clade</taxon>
        <taxon>genistoids sensu lato</taxon>
        <taxon>core genistoids</taxon>
        <taxon>Genisteae</taxon>
        <taxon>Lupinus</taxon>
    </lineage>
</organism>
<sequence>MRLELLGPRTYQITQEGMRQTTLPIWTTSLGIWRIYSLVSCLVFLVVFVFTSVICLCTFLFVFELCNFNYDE</sequence>
<accession>A0A6A4NQ04</accession>
<name>A0A6A4NQ04_LUPAL</name>
<protein>
    <submittedName>
        <fullName evidence="2">Uncharacterized protein</fullName>
    </submittedName>
</protein>
<reference evidence="3" key="1">
    <citation type="journal article" date="2020" name="Nat. Commun.">
        <title>Genome sequence of the cluster root forming white lupin.</title>
        <authorList>
            <person name="Hufnagel B."/>
            <person name="Marques A."/>
            <person name="Soriano A."/>
            <person name="Marques L."/>
            <person name="Divol F."/>
            <person name="Doumas P."/>
            <person name="Sallet E."/>
            <person name="Mancinotti D."/>
            <person name="Carrere S."/>
            <person name="Marande W."/>
            <person name="Arribat S."/>
            <person name="Keller J."/>
            <person name="Huneau C."/>
            <person name="Blein T."/>
            <person name="Aime D."/>
            <person name="Laguerre M."/>
            <person name="Taylor J."/>
            <person name="Schubert V."/>
            <person name="Nelson M."/>
            <person name="Geu-Flores F."/>
            <person name="Crespi M."/>
            <person name="Gallardo-Guerrero K."/>
            <person name="Delaux P.-M."/>
            <person name="Salse J."/>
            <person name="Berges H."/>
            <person name="Guyot R."/>
            <person name="Gouzy J."/>
            <person name="Peret B."/>
        </authorList>
    </citation>
    <scope>NUCLEOTIDE SEQUENCE [LARGE SCALE GENOMIC DNA]</scope>
    <source>
        <strain evidence="3">cv. Amiga</strain>
    </source>
</reference>
<keyword evidence="1" id="KW-1133">Transmembrane helix</keyword>
<keyword evidence="1" id="KW-0472">Membrane</keyword>
<keyword evidence="3" id="KW-1185">Reference proteome</keyword>
<dbReference type="Proteomes" id="UP000447434">
    <property type="component" value="Chromosome 21"/>
</dbReference>
<proteinExistence type="predicted"/>
<dbReference type="AlphaFoldDB" id="A0A6A4NQ04"/>
<feature type="transmembrane region" description="Helical" evidence="1">
    <location>
        <begin position="35"/>
        <end position="63"/>
    </location>
</feature>
<gene>
    <name evidence="2" type="ORF">Lalb_Chr21g0311781</name>
</gene>
<keyword evidence="1" id="KW-0812">Transmembrane</keyword>
<dbReference type="EMBL" id="WOCE01000021">
    <property type="protein sequence ID" value="KAE9589704.1"/>
    <property type="molecule type" value="Genomic_DNA"/>
</dbReference>
<evidence type="ECO:0000313" key="2">
    <source>
        <dbReference type="EMBL" id="KAE9589704.1"/>
    </source>
</evidence>
<evidence type="ECO:0000256" key="1">
    <source>
        <dbReference type="SAM" id="Phobius"/>
    </source>
</evidence>